<evidence type="ECO:0000313" key="2">
    <source>
        <dbReference type="EMBL" id="KAE9208405.1"/>
    </source>
</evidence>
<dbReference type="SUPFAM" id="SSF46785">
    <property type="entry name" value="Winged helix' DNA-binding domain"/>
    <property type="match status" value="1"/>
</dbReference>
<evidence type="ECO:0000259" key="1">
    <source>
        <dbReference type="SMART" id="SM00884"/>
    </source>
</evidence>
<dbReference type="PANTHER" id="PTHR11932">
    <property type="entry name" value="CULLIN"/>
    <property type="match status" value="1"/>
</dbReference>
<proteinExistence type="predicted"/>
<dbReference type="SMART" id="SM00884">
    <property type="entry name" value="Cullin_Nedd8"/>
    <property type="match status" value="1"/>
</dbReference>
<dbReference type="AlphaFoldDB" id="A0A6G0NHF1"/>
<sequence>DRSIAIEAAIVRIMKARKTLQHQQLISEVLSQLAFFKPNLKVIKRRIEALIDREYLERDPDQANTYRYLA</sequence>
<dbReference type="InterPro" id="IPR019559">
    <property type="entry name" value="Cullin_neddylation_domain"/>
</dbReference>
<dbReference type="EMBL" id="QXGC01001211">
    <property type="protein sequence ID" value="KAE9208405.1"/>
    <property type="molecule type" value="Genomic_DNA"/>
</dbReference>
<name>A0A6G0NHF1_9STRA</name>
<protein>
    <recommendedName>
        <fullName evidence="1">Cullin neddylation domain-containing protein</fullName>
    </recommendedName>
</protein>
<dbReference type="PROSITE" id="PS01256">
    <property type="entry name" value="CULLIN_1"/>
    <property type="match status" value="1"/>
</dbReference>
<dbReference type="InterPro" id="IPR016157">
    <property type="entry name" value="Cullin_CS"/>
</dbReference>
<reference evidence="2 3" key="1">
    <citation type="submission" date="2018-09" db="EMBL/GenBank/DDBJ databases">
        <title>Genomic investigation of the strawberry pathogen Phytophthora fragariae indicates pathogenicity is determined by transcriptional variation in three key races.</title>
        <authorList>
            <person name="Adams T.M."/>
            <person name="Armitage A.D."/>
            <person name="Sobczyk M.K."/>
            <person name="Bates H.J."/>
            <person name="Dunwell J.M."/>
            <person name="Nellist C.F."/>
            <person name="Harrison R.J."/>
        </authorList>
    </citation>
    <scope>NUCLEOTIDE SEQUENCE [LARGE SCALE GENOMIC DNA]</scope>
    <source>
        <strain evidence="2 3">BC-23</strain>
    </source>
</reference>
<dbReference type="Gene3D" id="1.10.10.10">
    <property type="entry name" value="Winged helix-like DNA-binding domain superfamily/Winged helix DNA-binding domain"/>
    <property type="match status" value="1"/>
</dbReference>
<dbReference type="InterPro" id="IPR036390">
    <property type="entry name" value="WH_DNA-bd_sf"/>
</dbReference>
<gene>
    <name evidence="2" type="ORF">PF004_g16772</name>
</gene>
<organism evidence="2 3">
    <name type="scientific">Phytophthora fragariae</name>
    <dbReference type="NCBI Taxonomy" id="53985"/>
    <lineage>
        <taxon>Eukaryota</taxon>
        <taxon>Sar</taxon>
        <taxon>Stramenopiles</taxon>
        <taxon>Oomycota</taxon>
        <taxon>Peronosporomycetes</taxon>
        <taxon>Peronosporales</taxon>
        <taxon>Peronosporaceae</taxon>
        <taxon>Phytophthora</taxon>
    </lineage>
</organism>
<dbReference type="Pfam" id="PF10557">
    <property type="entry name" value="Cullin_Nedd8"/>
    <property type="match status" value="1"/>
</dbReference>
<dbReference type="GO" id="GO:0031625">
    <property type="term" value="F:ubiquitin protein ligase binding"/>
    <property type="evidence" value="ECO:0007669"/>
    <property type="project" value="InterPro"/>
</dbReference>
<dbReference type="FunFam" id="1.10.10.10:FF:000503">
    <property type="entry name" value="Cullin-1"/>
    <property type="match status" value="1"/>
</dbReference>
<dbReference type="InterPro" id="IPR045093">
    <property type="entry name" value="Cullin"/>
</dbReference>
<dbReference type="Proteomes" id="UP000476176">
    <property type="component" value="Unassembled WGS sequence"/>
</dbReference>
<comment type="caution">
    <text evidence="2">The sequence shown here is derived from an EMBL/GenBank/DDBJ whole genome shotgun (WGS) entry which is preliminary data.</text>
</comment>
<feature type="non-terminal residue" evidence="2">
    <location>
        <position position="1"/>
    </location>
</feature>
<feature type="domain" description="Cullin neddylation" evidence="1">
    <location>
        <begin position="1"/>
        <end position="64"/>
    </location>
</feature>
<dbReference type="InterPro" id="IPR036388">
    <property type="entry name" value="WH-like_DNA-bd_sf"/>
</dbReference>
<dbReference type="GO" id="GO:0006511">
    <property type="term" value="P:ubiquitin-dependent protein catabolic process"/>
    <property type="evidence" value="ECO:0007669"/>
    <property type="project" value="InterPro"/>
</dbReference>
<accession>A0A6G0NHF1</accession>
<dbReference type="GO" id="GO:0031461">
    <property type="term" value="C:cullin-RING ubiquitin ligase complex"/>
    <property type="evidence" value="ECO:0007669"/>
    <property type="project" value="InterPro"/>
</dbReference>
<evidence type="ECO:0000313" key="3">
    <source>
        <dbReference type="Proteomes" id="UP000476176"/>
    </source>
</evidence>